<dbReference type="EMBL" id="PTRA01000001">
    <property type="protein sequence ID" value="PQA59842.1"/>
    <property type="molecule type" value="Genomic_DNA"/>
</dbReference>
<reference evidence="2" key="1">
    <citation type="submission" date="2018-02" db="EMBL/GenBank/DDBJ databases">
        <title>Genome sequencing of Solimonas sp. HR-BB.</title>
        <authorList>
            <person name="Lee Y."/>
            <person name="Jeon C.O."/>
        </authorList>
    </citation>
    <scope>NUCLEOTIDE SEQUENCE [LARGE SCALE GENOMIC DNA]</scope>
    <source>
        <strain evidence="2">HR-U</strain>
    </source>
</reference>
<gene>
    <name evidence="1" type="ORF">C5O19_09530</name>
</gene>
<dbReference type="AlphaFoldDB" id="A0A2S7IQ79"/>
<proteinExistence type="predicted"/>
<comment type="caution">
    <text evidence="1">The sequence shown here is derived from an EMBL/GenBank/DDBJ whole genome shotgun (WGS) entry which is preliminary data.</text>
</comment>
<keyword evidence="2" id="KW-1185">Reference proteome</keyword>
<organism evidence="1 2">
    <name type="scientific">Siphonobacter curvatus</name>
    <dbReference type="NCBI Taxonomy" id="2094562"/>
    <lineage>
        <taxon>Bacteria</taxon>
        <taxon>Pseudomonadati</taxon>
        <taxon>Bacteroidota</taxon>
        <taxon>Cytophagia</taxon>
        <taxon>Cytophagales</taxon>
        <taxon>Cytophagaceae</taxon>
        <taxon>Siphonobacter</taxon>
    </lineage>
</organism>
<accession>A0A2S7IQ79</accession>
<name>A0A2S7IQ79_9BACT</name>
<protein>
    <submittedName>
        <fullName evidence="1">Uncharacterized protein</fullName>
    </submittedName>
</protein>
<evidence type="ECO:0000313" key="2">
    <source>
        <dbReference type="Proteomes" id="UP000239590"/>
    </source>
</evidence>
<evidence type="ECO:0000313" key="1">
    <source>
        <dbReference type="EMBL" id="PQA59842.1"/>
    </source>
</evidence>
<dbReference type="Proteomes" id="UP000239590">
    <property type="component" value="Unassembled WGS sequence"/>
</dbReference>
<sequence length="98" mass="11796">MKEIPTNYDQTAKTSLFPVWVEDYRKLNFNDKSEFTNRFLKQEFGEKKKKYRRRALQSWIVNPSTTLTEVATWCTEELQKMHLKIKALYVRKSSNLET</sequence>